<proteinExistence type="predicted"/>
<name>A0AAN9EEN9_CROPI</name>
<evidence type="ECO:0000256" key="1">
    <source>
        <dbReference type="PROSITE-ProRule" id="PRU00325"/>
    </source>
</evidence>
<keyword evidence="1" id="KW-0479">Metal-binding</keyword>
<accession>A0AAN9EEN9</accession>
<evidence type="ECO:0000259" key="3">
    <source>
        <dbReference type="PROSITE" id="PS50966"/>
    </source>
</evidence>
<sequence length="604" mass="68955">MTLTSPVMDDVKLPVSKYRGDEPQQDEGRETDSDYSYTDEEENHDVNSNDELSDYEEKHDIITTENSDEDKVPIYIDRGMKGKPFVSEPDENVKLEVGLLFVNVNEFRVVLKDFVIQEGFEIERIKNEKTRVTARCAADGCCWRIHASPAPDGITFKIKTYTSVHTCIRTSKNSNATSTWIATKLESKLRADPNMSYKSMKQELLDKFGVEPSNVTQLYRARKRVRQDTKGMHALSYNDLPAWAILAMKTNPGSIIKLNLEPRIDKNPEFKRYCCNHLLNNFKLKFRTLLLTTQFWAVAKAYNEFMFNKAMEKVGKVSTEAANWLLDPERPKSMWARHTIDPECKSDHVTNNISEAFNSWVGDDRSKTILSMVESLTCRLMKRFQRRYEKGCSFENIITPRIRNVLDTTMQDGRMCRVTYAGDDEFQVVDGYTTFVVNLRARTCGCNYWVLSGLPCKHACACIAYKRANVESYCDGAYTTRSYCKSYIELIHPMPELDPNNRGNYGQIDPPALRRLLGRPRRNRKRSLVEGPSGTQDARRSSTVRCGNCREFGHNSLGCQRDKTKKQKKLSDLQEDQPTGATQVMSSSNLGTSSKAEPTKNGAK</sequence>
<dbReference type="InterPro" id="IPR007527">
    <property type="entry name" value="Znf_SWIM"/>
</dbReference>
<feature type="compositionally biased region" description="Polar residues" evidence="2">
    <location>
        <begin position="576"/>
        <end position="596"/>
    </location>
</feature>
<dbReference type="Pfam" id="PF03108">
    <property type="entry name" value="DBD_Tnp_Mut"/>
    <property type="match status" value="1"/>
</dbReference>
<feature type="compositionally biased region" description="Polar residues" evidence="2">
    <location>
        <begin position="533"/>
        <end position="542"/>
    </location>
</feature>
<feature type="domain" description="SWIM-type" evidence="3">
    <location>
        <begin position="435"/>
        <end position="467"/>
    </location>
</feature>
<feature type="compositionally biased region" description="Basic residues" evidence="2">
    <location>
        <begin position="516"/>
        <end position="526"/>
    </location>
</feature>
<comment type="caution">
    <text evidence="4">The sequence shown here is derived from an EMBL/GenBank/DDBJ whole genome shotgun (WGS) entry which is preliminary data.</text>
</comment>
<dbReference type="Proteomes" id="UP001372338">
    <property type="component" value="Unassembled WGS sequence"/>
</dbReference>
<keyword evidence="5" id="KW-1185">Reference proteome</keyword>
<dbReference type="PANTHER" id="PTHR31973:SF187">
    <property type="entry name" value="MUTATOR TRANSPOSASE MUDRA PROTEIN"/>
    <property type="match status" value="1"/>
</dbReference>
<organism evidence="4 5">
    <name type="scientific">Crotalaria pallida</name>
    <name type="common">Smooth rattlebox</name>
    <name type="synonym">Crotalaria striata</name>
    <dbReference type="NCBI Taxonomy" id="3830"/>
    <lineage>
        <taxon>Eukaryota</taxon>
        <taxon>Viridiplantae</taxon>
        <taxon>Streptophyta</taxon>
        <taxon>Embryophyta</taxon>
        <taxon>Tracheophyta</taxon>
        <taxon>Spermatophyta</taxon>
        <taxon>Magnoliopsida</taxon>
        <taxon>eudicotyledons</taxon>
        <taxon>Gunneridae</taxon>
        <taxon>Pentapetalae</taxon>
        <taxon>rosids</taxon>
        <taxon>fabids</taxon>
        <taxon>Fabales</taxon>
        <taxon>Fabaceae</taxon>
        <taxon>Papilionoideae</taxon>
        <taxon>50 kb inversion clade</taxon>
        <taxon>genistoids sensu lato</taxon>
        <taxon>core genistoids</taxon>
        <taxon>Crotalarieae</taxon>
        <taxon>Crotalaria</taxon>
    </lineage>
</organism>
<evidence type="ECO:0000313" key="5">
    <source>
        <dbReference type="Proteomes" id="UP001372338"/>
    </source>
</evidence>
<evidence type="ECO:0000256" key="2">
    <source>
        <dbReference type="SAM" id="MobiDB-lite"/>
    </source>
</evidence>
<dbReference type="EMBL" id="JAYWIO010000006">
    <property type="protein sequence ID" value="KAK7255957.1"/>
    <property type="molecule type" value="Genomic_DNA"/>
</dbReference>
<dbReference type="Pfam" id="PF04434">
    <property type="entry name" value="SWIM"/>
    <property type="match status" value="1"/>
</dbReference>
<keyword evidence="1" id="KW-0862">Zinc</keyword>
<dbReference type="PROSITE" id="PS50966">
    <property type="entry name" value="ZF_SWIM"/>
    <property type="match status" value="1"/>
</dbReference>
<reference evidence="4 5" key="1">
    <citation type="submission" date="2024-01" db="EMBL/GenBank/DDBJ databases">
        <title>The genomes of 5 underutilized Papilionoideae crops provide insights into root nodulation and disease resistanc.</title>
        <authorList>
            <person name="Yuan L."/>
        </authorList>
    </citation>
    <scope>NUCLEOTIDE SEQUENCE [LARGE SCALE GENOMIC DNA]</scope>
    <source>
        <strain evidence="4">ZHUSHIDOU_FW_LH</strain>
        <tissue evidence="4">Leaf</tissue>
    </source>
</reference>
<feature type="region of interest" description="Disordered" evidence="2">
    <location>
        <begin position="1"/>
        <end position="55"/>
    </location>
</feature>
<dbReference type="AlphaFoldDB" id="A0AAN9EEN9"/>
<feature type="compositionally biased region" description="Basic and acidic residues" evidence="2">
    <location>
        <begin position="18"/>
        <end position="32"/>
    </location>
</feature>
<protein>
    <recommendedName>
        <fullName evidence="3">SWIM-type domain-containing protein</fullName>
    </recommendedName>
</protein>
<dbReference type="PANTHER" id="PTHR31973">
    <property type="entry name" value="POLYPROTEIN, PUTATIVE-RELATED"/>
    <property type="match status" value="1"/>
</dbReference>
<evidence type="ECO:0000313" key="4">
    <source>
        <dbReference type="EMBL" id="KAK7255957.1"/>
    </source>
</evidence>
<feature type="region of interest" description="Disordered" evidence="2">
    <location>
        <begin position="498"/>
        <end position="542"/>
    </location>
</feature>
<dbReference type="InterPro" id="IPR004332">
    <property type="entry name" value="Transposase_MuDR"/>
</dbReference>
<keyword evidence="1" id="KW-0863">Zinc-finger</keyword>
<dbReference type="GO" id="GO:0008270">
    <property type="term" value="F:zinc ion binding"/>
    <property type="evidence" value="ECO:0007669"/>
    <property type="project" value="UniProtKB-KW"/>
</dbReference>
<gene>
    <name evidence="4" type="ORF">RIF29_29386</name>
</gene>
<feature type="region of interest" description="Disordered" evidence="2">
    <location>
        <begin position="560"/>
        <end position="604"/>
    </location>
</feature>